<protein>
    <submittedName>
        <fullName evidence="1">NAD-dependent DNA ligase, adenylation</fullName>
    </submittedName>
</protein>
<sequence>MNNEEIKTLIRRRRAQMLVHSYLYYHTDDPIITDECWQFWANNLEQLQTENPKCCKIGFYDKEFKDWDGTTGMHLPSNIIIKQKAEQVSRAFHKLKETENYT</sequence>
<gene>
    <name evidence="1" type="ORF">UFOVP250_66</name>
</gene>
<organism evidence="1">
    <name type="scientific">uncultured Caudovirales phage</name>
    <dbReference type="NCBI Taxonomy" id="2100421"/>
    <lineage>
        <taxon>Viruses</taxon>
        <taxon>Duplodnaviria</taxon>
        <taxon>Heunggongvirae</taxon>
        <taxon>Uroviricota</taxon>
        <taxon>Caudoviricetes</taxon>
        <taxon>Peduoviridae</taxon>
        <taxon>Maltschvirus</taxon>
        <taxon>Maltschvirus maltsch</taxon>
    </lineage>
</organism>
<accession>A0A6J5LJD6</accession>
<dbReference type="Gene3D" id="1.10.287.610">
    <property type="entry name" value="Helix hairpin bin"/>
    <property type="match status" value="1"/>
</dbReference>
<keyword evidence="1" id="KW-0436">Ligase</keyword>
<reference evidence="1" key="1">
    <citation type="submission" date="2020-04" db="EMBL/GenBank/DDBJ databases">
        <authorList>
            <person name="Chiriac C."/>
            <person name="Salcher M."/>
            <person name="Ghai R."/>
            <person name="Kavagutti S V."/>
        </authorList>
    </citation>
    <scope>NUCLEOTIDE SEQUENCE</scope>
</reference>
<dbReference type="EMBL" id="LR796270">
    <property type="protein sequence ID" value="CAB4133206.1"/>
    <property type="molecule type" value="Genomic_DNA"/>
</dbReference>
<dbReference type="Pfam" id="PF22745">
    <property type="entry name" value="Nlig-Ia"/>
    <property type="match status" value="1"/>
</dbReference>
<proteinExistence type="predicted"/>
<dbReference type="SUPFAM" id="SSF56091">
    <property type="entry name" value="DNA ligase/mRNA capping enzyme, catalytic domain"/>
    <property type="match status" value="1"/>
</dbReference>
<dbReference type="GO" id="GO:0016874">
    <property type="term" value="F:ligase activity"/>
    <property type="evidence" value="ECO:0007669"/>
    <property type="project" value="UniProtKB-KW"/>
</dbReference>
<name>A0A6J5LJD6_9CAUD</name>
<evidence type="ECO:0000313" key="1">
    <source>
        <dbReference type="EMBL" id="CAB4133206.1"/>
    </source>
</evidence>